<feature type="non-terminal residue" evidence="1">
    <location>
        <position position="75"/>
    </location>
</feature>
<sequence>MVIAVENQIAFLNSFFEFVLASDTGRNLSSAIGATLRATVTVPEILDETCWKNIPTAKNTAPDNPHTAEKMFLIW</sequence>
<organism evidence="1 2">
    <name type="scientific">Mycoplasmopsis synoviae</name>
    <name type="common">Mycoplasma synoviae</name>
    <dbReference type="NCBI Taxonomy" id="2109"/>
    <lineage>
        <taxon>Bacteria</taxon>
        <taxon>Bacillati</taxon>
        <taxon>Mycoplasmatota</taxon>
        <taxon>Mycoplasmoidales</taxon>
        <taxon>Metamycoplasmataceae</taxon>
        <taxon>Mycoplasmopsis</taxon>
    </lineage>
</organism>
<dbReference type="EMBL" id="LS991953">
    <property type="protein sequence ID" value="SYV93300.1"/>
    <property type="molecule type" value="Genomic_DNA"/>
</dbReference>
<proteinExistence type="predicted"/>
<dbReference type="AlphaFoldDB" id="A0A3B0PB38"/>
<evidence type="ECO:0000313" key="1">
    <source>
        <dbReference type="EMBL" id="SYV93300.1"/>
    </source>
</evidence>
<accession>A0A3B0PB38</accession>
<evidence type="ECO:0000313" key="2">
    <source>
        <dbReference type="Proteomes" id="UP000259328"/>
    </source>
</evidence>
<gene>
    <name evidence="1" type="ORF">NCTC10124_01037</name>
</gene>
<name>A0A3B0PB38_MYCSY</name>
<protein>
    <submittedName>
        <fullName evidence="1">Uncharacterized protein</fullName>
    </submittedName>
</protein>
<reference evidence="2" key="1">
    <citation type="submission" date="2018-06" db="EMBL/GenBank/DDBJ databases">
        <authorList>
            <consortium name="Pathogen Informatics"/>
        </authorList>
    </citation>
    <scope>NUCLEOTIDE SEQUENCE [LARGE SCALE GENOMIC DNA]</scope>
    <source>
        <strain evidence="2">NCTC10124</strain>
    </source>
</reference>
<dbReference type="Proteomes" id="UP000259328">
    <property type="component" value="Chromosome"/>
</dbReference>